<dbReference type="Pfam" id="PF19773">
    <property type="entry name" value="DUF6259"/>
    <property type="match status" value="1"/>
</dbReference>
<protein>
    <recommendedName>
        <fullName evidence="1">DUF6259 domain-containing protein</fullName>
    </recommendedName>
</protein>
<sequence>MRKNVLYMLVNLIIKQMRYTGLILLVLLCDLQLNAAEKQLITLVNEQMNIVFGASDGLLRSIHFLREQDGKIIQPSREEGSPWEITLGDGATQRVLQAAEARSFTYKRDANALELTWSNFEQLPTAFAVTVCVSLLPDSAMSAWRIRVNGTQGTALRKVSFPRVAGIRDLQQEALAVPDWMGSLLADPRKELLAHEPERRRFTWAYPGFLSMQFVSLYNPQRFGLYLACTDSASYAKTFFMAIDRQQQLLYGVDLFPDYNKETTDFTPDYDLLIGSFKGNWFQAAQLYKQWAVRQVWSKNSRLKQGKVPQWLQHTGYWIWNRGRAQNVLEPAIQLQETLETPVSVLWHWWHGGSYDDSFPEFFPPRDGKANFEKALHTAQQKGIRSLVYMNTLAWGTSTTSWKYKHAARYAAKDINGNIYSHVYNIFTNKALANMCDGTDFWQRYYASLADTAINQYGVDGIYMDQACINMPCYDPSHGHTLGGGNYWIKGFAAKQSQVRHVFPTNGEQVLTGEGTGENWLPYLDAFLALPVSRERYAGIHGWQTIPLFQAVYHEYGILFGNYSSLLSPPYDEMWPRERAPKDAETPLDTAFNKQFLMEQARSYIWGMQPTIANYQALLDRIRPDEMDYIRQLAKVRQSGLKFFLHGSMMETPTMMVPNERMPISKLSIYAGQNEQVTRFEKTFPQIYTAAWKSADRHLAVAIASIYDRNFQVNFRVDCASYGIAPSGTIIVHDGVGTRKLATYRNGEALVQFEIPKKDICYVEFVPDPS</sequence>
<accession>A0ABP9AU06</accession>
<gene>
    <name evidence="2" type="ORF">GCM10023231_12290</name>
</gene>
<feature type="domain" description="DUF6259" evidence="1">
    <location>
        <begin position="266"/>
        <end position="563"/>
    </location>
</feature>
<proteinExistence type="predicted"/>
<dbReference type="EMBL" id="BAABIQ010000006">
    <property type="protein sequence ID" value="GAA4785938.1"/>
    <property type="molecule type" value="Genomic_DNA"/>
</dbReference>
<organism evidence="2 3">
    <name type="scientific">Olivibacter ginsenosidimutans</name>
    <dbReference type="NCBI Taxonomy" id="1176537"/>
    <lineage>
        <taxon>Bacteria</taxon>
        <taxon>Pseudomonadati</taxon>
        <taxon>Bacteroidota</taxon>
        <taxon>Sphingobacteriia</taxon>
        <taxon>Sphingobacteriales</taxon>
        <taxon>Sphingobacteriaceae</taxon>
        <taxon>Olivibacter</taxon>
    </lineage>
</organism>
<dbReference type="Proteomes" id="UP001501411">
    <property type="component" value="Unassembled WGS sequence"/>
</dbReference>
<evidence type="ECO:0000313" key="2">
    <source>
        <dbReference type="EMBL" id="GAA4785938.1"/>
    </source>
</evidence>
<evidence type="ECO:0000259" key="1">
    <source>
        <dbReference type="Pfam" id="PF19773"/>
    </source>
</evidence>
<comment type="caution">
    <text evidence="2">The sequence shown here is derived from an EMBL/GenBank/DDBJ whole genome shotgun (WGS) entry which is preliminary data.</text>
</comment>
<dbReference type="InterPro" id="IPR046226">
    <property type="entry name" value="DUF6259"/>
</dbReference>
<reference evidence="3" key="1">
    <citation type="journal article" date="2019" name="Int. J. Syst. Evol. Microbiol.">
        <title>The Global Catalogue of Microorganisms (GCM) 10K type strain sequencing project: providing services to taxonomists for standard genome sequencing and annotation.</title>
        <authorList>
            <consortium name="The Broad Institute Genomics Platform"/>
            <consortium name="The Broad Institute Genome Sequencing Center for Infectious Disease"/>
            <person name="Wu L."/>
            <person name="Ma J."/>
        </authorList>
    </citation>
    <scope>NUCLEOTIDE SEQUENCE [LARGE SCALE GENOMIC DNA]</scope>
    <source>
        <strain evidence="3">JCM 18200</strain>
    </source>
</reference>
<name>A0ABP9AU06_9SPHI</name>
<evidence type="ECO:0000313" key="3">
    <source>
        <dbReference type="Proteomes" id="UP001501411"/>
    </source>
</evidence>
<keyword evidence="3" id="KW-1185">Reference proteome</keyword>